<accession>A0A8J3SNK4</accession>
<gene>
    <name evidence="1" type="ORF">Psi01_67170</name>
</gene>
<dbReference type="InterPro" id="IPR045592">
    <property type="entry name" value="DUF6461"/>
</dbReference>
<dbReference type="Pfam" id="PF20062">
    <property type="entry name" value="DUF6461"/>
    <property type="match status" value="1"/>
</dbReference>
<sequence>MSDYDWLDDMAFCATFVRDLTPHEALARLGVEVFDGDDEEGEIDEGLVCARPAGGGTILSEENGFAGTLDEVLRPLSAGTVTASVFVNVNRVSSFVHYANGREILSFDPLFPDDEDELPQDYLADRKELGLVGHEAEGGLAAAMKLAERITGVRPDASSDVVAAHAVLEHY</sequence>
<dbReference type="RefSeq" id="WP_204068149.1">
    <property type="nucleotide sequence ID" value="NZ_BOOJ01000059.1"/>
</dbReference>
<keyword evidence="2" id="KW-1185">Reference proteome</keyword>
<dbReference type="EMBL" id="BOOJ01000059">
    <property type="protein sequence ID" value="GIH96087.1"/>
    <property type="molecule type" value="Genomic_DNA"/>
</dbReference>
<dbReference type="AlphaFoldDB" id="A0A8J3SNK4"/>
<evidence type="ECO:0000313" key="1">
    <source>
        <dbReference type="EMBL" id="GIH96087.1"/>
    </source>
</evidence>
<dbReference type="Proteomes" id="UP000619788">
    <property type="component" value="Unassembled WGS sequence"/>
</dbReference>
<comment type="caution">
    <text evidence="1">The sequence shown here is derived from an EMBL/GenBank/DDBJ whole genome shotgun (WGS) entry which is preliminary data.</text>
</comment>
<evidence type="ECO:0000313" key="2">
    <source>
        <dbReference type="Proteomes" id="UP000619788"/>
    </source>
</evidence>
<organism evidence="1 2">
    <name type="scientific">Planobispora siamensis</name>
    <dbReference type="NCBI Taxonomy" id="936338"/>
    <lineage>
        <taxon>Bacteria</taxon>
        <taxon>Bacillati</taxon>
        <taxon>Actinomycetota</taxon>
        <taxon>Actinomycetes</taxon>
        <taxon>Streptosporangiales</taxon>
        <taxon>Streptosporangiaceae</taxon>
        <taxon>Planobispora</taxon>
    </lineage>
</organism>
<protein>
    <submittedName>
        <fullName evidence="1">Uncharacterized protein</fullName>
    </submittedName>
</protein>
<name>A0A8J3SNK4_9ACTN</name>
<proteinExistence type="predicted"/>
<reference evidence="1 2" key="1">
    <citation type="submission" date="2021-01" db="EMBL/GenBank/DDBJ databases">
        <title>Whole genome shotgun sequence of Planobispora siamensis NBRC 107568.</title>
        <authorList>
            <person name="Komaki H."/>
            <person name="Tamura T."/>
        </authorList>
    </citation>
    <scope>NUCLEOTIDE SEQUENCE [LARGE SCALE GENOMIC DNA]</scope>
    <source>
        <strain evidence="1 2">NBRC 107568</strain>
    </source>
</reference>